<dbReference type="AlphaFoldDB" id="A0AAN8MBM7"/>
<sequence>MGSGLTERSLAVTHLSEAEDLFWQLPTTTAYKLLFYIIEPARQQPILYCSIKKLLRRLT</sequence>
<accession>A0AAN8MBM7</accession>
<proteinExistence type="predicted"/>
<organism evidence="1 2">
    <name type="scientific">Coregonus suidteri</name>
    <dbReference type="NCBI Taxonomy" id="861788"/>
    <lineage>
        <taxon>Eukaryota</taxon>
        <taxon>Metazoa</taxon>
        <taxon>Chordata</taxon>
        <taxon>Craniata</taxon>
        <taxon>Vertebrata</taxon>
        <taxon>Euteleostomi</taxon>
        <taxon>Actinopterygii</taxon>
        <taxon>Neopterygii</taxon>
        <taxon>Teleostei</taxon>
        <taxon>Protacanthopterygii</taxon>
        <taxon>Salmoniformes</taxon>
        <taxon>Salmonidae</taxon>
        <taxon>Coregoninae</taxon>
        <taxon>Coregonus</taxon>
    </lineage>
</organism>
<name>A0AAN8MBM7_9TELE</name>
<keyword evidence="2" id="KW-1185">Reference proteome</keyword>
<evidence type="ECO:0000313" key="1">
    <source>
        <dbReference type="EMBL" id="KAK6323472.1"/>
    </source>
</evidence>
<reference evidence="1 2" key="1">
    <citation type="submission" date="2021-04" db="EMBL/GenBank/DDBJ databases">
        <authorList>
            <person name="De Guttry C."/>
            <person name="Zahm M."/>
            <person name="Klopp C."/>
            <person name="Cabau C."/>
            <person name="Louis A."/>
            <person name="Berthelot C."/>
            <person name="Parey E."/>
            <person name="Roest Crollius H."/>
            <person name="Montfort J."/>
            <person name="Robinson-Rechavi M."/>
            <person name="Bucao C."/>
            <person name="Bouchez O."/>
            <person name="Gislard M."/>
            <person name="Lluch J."/>
            <person name="Milhes M."/>
            <person name="Lampietro C."/>
            <person name="Lopez Roques C."/>
            <person name="Donnadieu C."/>
            <person name="Braasch I."/>
            <person name="Desvignes T."/>
            <person name="Postlethwait J."/>
            <person name="Bobe J."/>
            <person name="Wedekind C."/>
            <person name="Guiguen Y."/>
        </authorList>
    </citation>
    <scope>NUCLEOTIDE SEQUENCE [LARGE SCALE GENOMIC DNA]</scope>
    <source>
        <strain evidence="1">Cs_M1</strain>
        <tissue evidence="1">Blood</tissue>
    </source>
</reference>
<gene>
    <name evidence="1" type="ORF">J4Q44_G00058110</name>
</gene>
<dbReference type="EMBL" id="JAGTTL010000004">
    <property type="protein sequence ID" value="KAK6323472.1"/>
    <property type="molecule type" value="Genomic_DNA"/>
</dbReference>
<protein>
    <submittedName>
        <fullName evidence="1">Uncharacterized protein</fullName>
    </submittedName>
</protein>
<dbReference type="Proteomes" id="UP001356427">
    <property type="component" value="Unassembled WGS sequence"/>
</dbReference>
<comment type="caution">
    <text evidence="1">The sequence shown here is derived from an EMBL/GenBank/DDBJ whole genome shotgun (WGS) entry which is preliminary data.</text>
</comment>
<evidence type="ECO:0000313" key="2">
    <source>
        <dbReference type="Proteomes" id="UP001356427"/>
    </source>
</evidence>